<protein>
    <submittedName>
        <fullName evidence="2">Uncharacterized protein</fullName>
    </submittedName>
</protein>
<feature type="compositionally biased region" description="Acidic residues" evidence="1">
    <location>
        <begin position="18"/>
        <end position="32"/>
    </location>
</feature>
<dbReference type="AlphaFoldDB" id="A0A5C3Q7P4"/>
<reference evidence="2 3" key="1">
    <citation type="journal article" date="2019" name="Nat. Ecol. Evol.">
        <title>Megaphylogeny resolves global patterns of mushroom evolution.</title>
        <authorList>
            <person name="Varga T."/>
            <person name="Krizsan K."/>
            <person name="Foldi C."/>
            <person name="Dima B."/>
            <person name="Sanchez-Garcia M."/>
            <person name="Sanchez-Ramirez S."/>
            <person name="Szollosi G.J."/>
            <person name="Szarkandi J.G."/>
            <person name="Papp V."/>
            <person name="Albert L."/>
            <person name="Andreopoulos W."/>
            <person name="Angelini C."/>
            <person name="Antonin V."/>
            <person name="Barry K.W."/>
            <person name="Bougher N.L."/>
            <person name="Buchanan P."/>
            <person name="Buyck B."/>
            <person name="Bense V."/>
            <person name="Catcheside P."/>
            <person name="Chovatia M."/>
            <person name="Cooper J."/>
            <person name="Damon W."/>
            <person name="Desjardin D."/>
            <person name="Finy P."/>
            <person name="Geml J."/>
            <person name="Haridas S."/>
            <person name="Hughes K."/>
            <person name="Justo A."/>
            <person name="Karasinski D."/>
            <person name="Kautmanova I."/>
            <person name="Kiss B."/>
            <person name="Kocsube S."/>
            <person name="Kotiranta H."/>
            <person name="LaButti K.M."/>
            <person name="Lechner B.E."/>
            <person name="Liimatainen K."/>
            <person name="Lipzen A."/>
            <person name="Lukacs Z."/>
            <person name="Mihaltcheva S."/>
            <person name="Morgado L.N."/>
            <person name="Niskanen T."/>
            <person name="Noordeloos M.E."/>
            <person name="Ohm R.A."/>
            <person name="Ortiz-Santana B."/>
            <person name="Ovrebo C."/>
            <person name="Racz N."/>
            <person name="Riley R."/>
            <person name="Savchenko A."/>
            <person name="Shiryaev A."/>
            <person name="Soop K."/>
            <person name="Spirin V."/>
            <person name="Szebenyi C."/>
            <person name="Tomsovsky M."/>
            <person name="Tulloss R.E."/>
            <person name="Uehling J."/>
            <person name="Grigoriev I.V."/>
            <person name="Vagvolgyi C."/>
            <person name="Papp T."/>
            <person name="Martin F.M."/>
            <person name="Miettinen O."/>
            <person name="Hibbett D.S."/>
            <person name="Nagy L.G."/>
        </authorList>
    </citation>
    <scope>NUCLEOTIDE SEQUENCE [LARGE SCALE GENOMIC DNA]</scope>
    <source>
        <strain evidence="2 3">HHB13444</strain>
    </source>
</reference>
<feature type="region of interest" description="Disordered" evidence="1">
    <location>
        <begin position="1"/>
        <end position="109"/>
    </location>
</feature>
<feature type="compositionally biased region" description="Basic and acidic residues" evidence="1">
    <location>
        <begin position="75"/>
        <end position="89"/>
    </location>
</feature>
<dbReference type="EMBL" id="ML210969">
    <property type="protein sequence ID" value="TFK94443.1"/>
    <property type="molecule type" value="Genomic_DNA"/>
</dbReference>
<evidence type="ECO:0000313" key="3">
    <source>
        <dbReference type="Proteomes" id="UP000308197"/>
    </source>
</evidence>
<organism evidence="2 3">
    <name type="scientific">Polyporus arcularius HHB13444</name>
    <dbReference type="NCBI Taxonomy" id="1314778"/>
    <lineage>
        <taxon>Eukaryota</taxon>
        <taxon>Fungi</taxon>
        <taxon>Dikarya</taxon>
        <taxon>Basidiomycota</taxon>
        <taxon>Agaricomycotina</taxon>
        <taxon>Agaricomycetes</taxon>
        <taxon>Polyporales</taxon>
        <taxon>Polyporaceae</taxon>
        <taxon>Polyporus</taxon>
    </lineage>
</organism>
<accession>A0A5C3Q7P4</accession>
<evidence type="ECO:0000313" key="2">
    <source>
        <dbReference type="EMBL" id="TFK94443.1"/>
    </source>
</evidence>
<keyword evidence="3" id="KW-1185">Reference proteome</keyword>
<dbReference type="InParanoid" id="A0A5C3Q7P4"/>
<dbReference type="Proteomes" id="UP000308197">
    <property type="component" value="Unassembled WGS sequence"/>
</dbReference>
<feature type="compositionally biased region" description="Acidic residues" evidence="1">
    <location>
        <begin position="96"/>
        <end position="106"/>
    </location>
</feature>
<proteinExistence type="predicted"/>
<sequence>MPRNSHKSPNSYTAADLAWEDELDPTEEEMVDDDKQAERHDRKRDEADDNYQPSSQASASSEEYYQSTSDEGMDGDDRMTIRGVSRDEIVDQPMVQDEDEDEDENSFPDALSGATLRKLAEARDAFFDKALTGDTAKFLAGVRPFTKLSRKQLEAAYRIISNTGWFFDGTPSNKDLRDTAEEMWAEAIQGRLTKD</sequence>
<name>A0A5C3Q7P4_9APHY</name>
<feature type="compositionally biased region" description="Low complexity" evidence="1">
    <location>
        <begin position="54"/>
        <end position="67"/>
    </location>
</feature>
<gene>
    <name evidence="2" type="ORF">K466DRAFT_593617</name>
</gene>
<feature type="compositionally biased region" description="Basic and acidic residues" evidence="1">
    <location>
        <begin position="33"/>
        <end position="46"/>
    </location>
</feature>
<evidence type="ECO:0000256" key="1">
    <source>
        <dbReference type="SAM" id="MobiDB-lite"/>
    </source>
</evidence>